<protein>
    <submittedName>
        <fullName evidence="5">Uncharacterized protein</fullName>
    </submittedName>
</protein>
<name>A0A6G1LXA5_ORBOL</name>
<sequence>MQATKVIAIVFTFFSLAMAAPTPQGIPADKVRTGGFSPKLIKAKLLKANN</sequence>
<dbReference type="EMBL" id="WIWT01000081">
    <property type="protein sequence ID" value="KAF3203186.1"/>
    <property type="molecule type" value="Genomic_DNA"/>
</dbReference>
<evidence type="ECO:0000313" key="7">
    <source>
        <dbReference type="Proteomes" id="UP000479691"/>
    </source>
</evidence>
<dbReference type="EMBL" id="WIPF01000003">
    <property type="protein sequence ID" value="KAF3231682.1"/>
    <property type="molecule type" value="Genomic_DNA"/>
</dbReference>
<comment type="caution">
    <text evidence="5">The sequence shown here is derived from an EMBL/GenBank/DDBJ whole genome shotgun (WGS) entry which is preliminary data.</text>
</comment>
<keyword evidence="1" id="KW-0732">Signal</keyword>
<organism evidence="5 8">
    <name type="scientific">Orbilia oligospora</name>
    <name type="common">Nematode-trapping fungus</name>
    <name type="synonym">Arthrobotrys oligospora</name>
    <dbReference type="NCBI Taxonomy" id="2813651"/>
    <lineage>
        <taxon>Eukaryota</taxon>
        <taxon>Fungi</taxon>
        <taxon>Dikarya</taxon>
        <taxon>Ascomycota</taxon>
        <taxon>Pezizomycotina</taxon>
        <taxon>Orbiliomycetes</taxon>
        <taxon>Orbiliales</taxon>
        <taxon>Orbiliaceae</taxon>
        <taxon>Orbilia</taxon>
    </lineage>
</organism>
<dbReference type="Proteomes" id="UP000472727">
    <property type="component" value="Unassembled WGS sequence"/>
</dbReference>
<gene>
    <name evidence="4" type="ORF">TWF106_010036</name>
    <name evidence="5" type="ORF">TWF191_005742</name>
    <name evidence="3" type="ORF">TWF679_010496</name>
    <name evidence="2" type="ORF">TWF788_009655</name>
</gene>
<dbReference type="EMBL" id="WIWS01000071">
    <property type="protein sequence ID" value="KAF3212106.1"/>
    <property type="molecule type" value="Genomic_DNA"/>
</dbReference>
<evidence type="ECO:0000313" key="6">
    <source>
        <dbReference type="Proteomes" id="UP000472727"/>
    </source>
</evidence>
<evidence type="ECO:0000256" key="1">
    <source>
        <dbReference type="SAM" id="SignalP"/>
    </source>
</evidence>
<evidence type="ECO:0000313" key="5">
    <source>
        <dbReference type="EMBL" id="KAF3231682.1"/>
    </source>
</evidence>
<dbReference type="Proteomes" id="UP000483672">
    <property type="component" value="Unassembled WGS sequence"/>
</dbReference>
<dbReference type="Proteomes" id="UP000479691">
    <property type="component" value="Unassembled WGS sequence"/>
</dbReference>
<dbReference type="AlphaFoldDB" id="A0A6G1LXA5"/>
<dbReference type="OrthoDB" id="10316912at2759"/>
<dbReference type="EMBL" id="JAABOE010000068">
    <property type="protein sequence ID" value="KAF3171751.1"/>
    <property type="molecule type" value="Genomic_DNA"/>
</dbReference>
<dbReference type="Proteomes" id="UP000614610">
    <property type="component" value="Unassembled WGS sequence"/>
</dbReference>
<evidence type="ECO:0000313" key="4">
    <source>
        <dbReference type="EMBL" id="KAF3212106.1"/>
    </source>
</evidence>
<proteinExistence type="predicted"/>
<evidence type="ECO:0000313" key="3">
    <source>
        <dbReference type="EMBL" id="KAF3203186.1"/>
    </source>
</evidence>
<accession>A0A6G1LXA5</accession>
<feature type="signal peptide" evidence="1">
    <location>
        <begin position="1"/>
        <end position="19"/>
    </location>
</feature>
<evidence type="ECO:0000313" key="2">
    <source>
        <dbReference type="EMBL" id="KAF3171751.1"/>
    </source>
</evidence>
<reference evidence="6 7" key="1">
    <citation type="submission" date="2019-06" db="EMBL/GenBank/DDBJ databases">
        <authorList>
            <person name="Palmer J.M."/>
        </authorList>
    </citation>
    <scope>NUCLEOTIDE SEQUENCE [LARGE SCALE GENOMIC DNA]</scope>
    <source>
        <strain evidence="4 6">TWF106</strain>
        <strain evidence="5 8">TWF191</strain>
        <strain evidence="3">TWF679</strain>
        <strain evidence="2 7">TWF788</strain>
    </source>
</reference>
<feature type="chain" id="PRO_5041131248" evidence="1">
    <location>
        <begin position="20"/>
        <end position="50"/>
    </location>
</feature>
<evidence type="ECO:0000313" key="8">
    <source>
        <dbReference type="Proteomes" id="UP000483672"/>
    </source>
</evidence>